<dbReference type="PANTHER" id="PTHR20961">
    <property type="entry name" value="GLYCOSYLTRANSFERASE"/>
    <property type="match status" value="1"/>
</dbReference>
<dbReference type="InterPro" id="IPR007657">
    <property type="entry name" value="Glycosyltransferase_61"/>
</dbReference>
<keyword evidence="4" id="KW-0472">Membrane</keyword>
<organism evidence="6 7">
    <name type="scientific">Hapsidospora chrysogenum (strain ATCC 11550 / CBS 779.69 / DSM 880 / IAM 14645 / JCM 23072 / IMI 49137)</name>
    <name type="common">Acremonium chrysogenum</name>
    <dbReference type="NCBI Taxonomy" id="857340"/>
    <lineage>
        <taxon>Eukaryota</taxon>
        <taxon>Fungi</taxon>
        <taxon>Dikarya</taxon>
        <taxon>Ascomycota</taxon>
        <taxon>Pezizomycotina</taxon>
        <taxon>Sordariomycetes</taxon>
        <taxon>Hypocreomycetidae</taxon>
        <taxon>Hypocreales</taxon>
        <taxon>Bionectriaceae</taxon>
        <taxon>Hapsidospora</taxon>
    </lineage>
</organism>
<keyword evidence="2 6" id="KW-0808">Transferase</keyword>
<dbReference type="OrthoDB" id="529273at2759"/>
<keyword evidence="3" id="KW-0325">Glycoprotein</keyword>
<dbReference type="Proteomes" id="UP000029964">
    <property type="component" value="Unassembled WGS sequence"/>
</dbReference>
<dbReference type="InterPro" id="IPR049625">
    <property type="entry name" value="Glyco_transf_61_cat"/>
</dbReference>
<evidence type="ECO:0000256" key="3">
    <source>
        <dbReference type="ARBA" id="ARBA00023180"/>
    </source>
</evidence>
<name>A0A086SU10_HAPC1</name>
<keyword evidence="7" id="KW-1185">Reference proteome</keyword>
<evidence type="ECO:0000256" key="1">
    <source>
        <dbReference type="ARBA" id="ARBA00022676"/>
    </source>
</evidence>
<dbReference type="Pfam" id="PF04577">
    <property type="entry name" value="Glyco_transf_61"/>
    <property type="match status" value="1"/>
</dbReference>
<keyword evidence="4" id="KW-0812">Transmembrane</keyword>
<sequence length="482" mass="54958">MLSMASRPLGLRQINLLSLAIILAFIYILFFAHLREGYLWPFDYQPPWRPTSDTHPAPETPPVVELPPEYQHKPTDNTWCLERYGTKYLTNARDLPVSYCKPQSAANITCFWSQTAGDRRDAMCYAGAASYDASQKKFRLGCGLVDMSDQDKTVPRFPDDLPIYWYETGPGFIVAENVELDENIPAAPANRTSILVKREGSQNPWHSLLEIMSMSWSLDILQIAVDDTTNKPYLDPESGGNTTQIVLLDQHDDGPYIDLWRMFAKMPVRYIKDLGPDEPPSNLVIPFSGGSNTLWQGDWDVMNCRDGALLRTFTDRALEHYDIPTPEPQEIVSVTYIQRTNTRKLLNETEHIDSLRGIPHISLEVVDFEKLTFPRQLDVVRRTDVLVGVHGAGLAHMLFLRPGSVIVEIQPEGFHHQGFRNVAQLMDVGYFRTHAELQEQSHDSDDRWQMEAVRVRPDKFFDIVDMAVKSIYNRAGRSFDAL</sequence>
<keyword evidence="1" id="KW-0328">Glycosyltransferase</keyword>
<evidence type="ECO:0000313" key="7">
    <source>
        <dbReference type="Proteomes" id="UP000029964"/>
    </source>
</evidence>
<evidence type="ECO:0000256" key="2">
    <source>
        <dbReference type="ARBA" id="ARBA00022679"/>
    </source>
</evidence>
<dbReference type="EMBL" id="JPKY01000185">
    <property type="protein sequence ID" value="KFH40592.1"/>
    <property type="molecule type" value="Genomic_DNA"/>
</dbReference>
<feature type="domain" description="Glycosyltransferase 61 catalytic" evidence="5">
    <location>
        <begin position="307"/>
        <end position="407"/>
    </location>
</feature>
<protein>
    <submittedName>
        <fullName evidence="6">EGF domain-specific O-linked N-acetylglucosamine transferase-like protein</fullName>
    </submittedName>
</protein>
<keyword evidence="4" id="KW-1133">Transmembrane helix</keyword>
<reference evidence="7" key="1">
    <citation type="journal article" date="2014" name="Genome Announc.">
        <title>Genome sequence and annotation of Acremonium chrysogenum, producer of the beta-lactam antibiotic cephalosporin C.</title>
        <authorList>
            <person name="Terfehr D."/>
            <person name="Dahlmann T.A."/>
            <person name="Specht T."/>
            <person name="Zadra I."/>
            <person name="Kuernsteiner H."/>
            <person name="Kueck U."/>
        </authorList>
    </citation>
    <scope>NUCLEOTIDE SEQUENCE [LARGE SCALE GENOMIC DNA]</scope>
    <source>
        <strain evidence="7">ATCC 11550 / CBS 779.69 / DSM 880 / IAM 14645 / JCM 23072 / IMI 49137</strain>
    </source>
</reference>
<feature type="transmembrane region" description="Helical" evidence="4">
    <location>
        <begin position="14"/>
        <end position="34"/>
    </location>
</feature>
<dbReference type="AlphaFoldDB" id="A0A086SU10"/>
<evidence type="ECO:0000259" key="5">
    <source>
        <dbReference type="Pfam" id="PF04577"/>
    </source>
</evidence>
<accession>A0A086SU10</accession>
<dbReference type="HOGENOM" id="CLU_030112_1_0_1"/>
<evidence type="ECO:0000313" key="6">
    <source>
        <dbReference type="EMBL" id="KFH40592.1"/>
    </source>
</evidence>
<dbReference type="STRING" id="857340.A0A086SU10"/>
<comment type="caution">
    <text evidence="6">The sequence shown here is derived from an EMBL/GenBank/DDBJ whole genome shotgun (WGS) entry which is preliminary data.</text>
</comment>
<dbReference type="GO" id="GO:0016757">
    <property type="term" value="F:glycosyltransferase activity"/>
    <property type="evidence" value="ECO:0007669"/>
    <property type="project" value="UniProtKB-KW"/>
</dbReference>
<evidence type="ECO:0000256" key="4">
    <source>
        <dbReference type="SAM" id="Phobius"/>
    </source>
</evidence>
<proteinExistence type="predicted"/>
<gene>
    <name evidence="6" type="ORF">ACRE_087170</name>
</gene>